<accession>A0A8S5P9I5</accession>
<sequence length="31" mass="3667">MSNQNSNQNCKPIPHKFNKIILNMTKFLIFC</sequence>
<proteinExistence type="predicted"/>
<reference evidence="1" key="1">
    <citation type="journal article" date="2021" name="Proc. Natl. Acad. Sci. U.S.A.">
        <title>A Catalog of Tens of Thousands of Viruses from Human Metagenomes Reveals Hidden Associations with Chronic Diseases.</title>
        <authorList>
            <person name="Tisza M.J."/>
            <person name="Buck C.B."/>
        </authorList>
    </citation>
    <scope>NUCLEOTIDE SEQUENCE</scope>
    <source>
        <strain evidence="1">Ctsfh5</strain>
    </source>
</reference>
<name>A0A8S5P9I5_9CAUD</name>
<protein>
    <submittedName>
        <fullName evidence="1">Uncharacterized protein</fullName>
    </submittedName>
</protein>
<dbReference type="EMBL" id="BK015369">
    <property type="protein sequence ID" value="DAE03642.1"/>
    <property type="molecule type" value="Genomic_DNA"/>
</dbReference>
<organism evidence="1">
    <name type="scientific">Siphoviridae sp. ctsfh5</name>
    <dbReference type="NCBI Taxonomy" id="2825697"/>
    <lineage>
        <taxon>Viruses</taxon>
        <taxon>Duplodnaviria</taxon>
        <taxon>Heunggongvirae</taxon>
        <taxon>Uroviricota</taxon>
        <taxon>Caudoviricetes</taxon>
    </lineage>
</organism>
<evidence type="ECO:0000313" key="1">
    <source>
        <dbReference type="EMBL" id="DAE03642.1"/>
    </source>
</evidence>